<evidence type="ECO:0000313" key="1">
    <source>
        <dbReference type="EMBL" id="GAA5000564.1"/>
    </source>
</evidence>
<reference evidence="2" key="1">
    <citation type="journal article" date="2019" name="Int. J. Syst. Evol. Microbiol.">
        <title>The Global Catalogue of Microorganisms (GCM) 10K type strain sequencing project: providing services to taxonomists for standard genome sequencing and annotation.</title>
        <authorList>
            <consortium name="The Broad Institute Genomics Platform"/>
            <consortium name="The Broad Institute Genome Sequencing Center for Infectious Disease"/>
            <person name="Wu L."/>
            <person name="Ma J."/>
        </authorList>
    </citation>
    <scope>NUCLEOTIDE SEQUENCE [LARGE SCALE GENOMIC DNA]</scope>
    <source>
        <strain evidence="2">JCM 17657</strain>
    </source>
</reference>
<sequence length="60" mass="6173">MGEWRRVARGVPVVASPRLRGAVAEPGREPYGDLPYVLADRLGAIVVDGRNGSGAEAAGG</sequence>
<gene>
    <name evidence="1" type="ORF">GCM10023257_50910</name>
</gene>
<comment type="caution">
    <text evidence="1">The sequence shown here is derived from an EMBL/GenBank/DDBJ whole genome shotgun (WGS) entry which is preliminary data.</text>
</comment>
<organism evidence="1 2">
    <name type="scientific">Streptomyces hyderabadensis</name>
    <dbReference type="NCBI Taxonomy" id="598549"/>
    <lineage>
        <taxon>Bacteria</taxon>
        <taxon>Bacillati</taxon>
        <taxon>Actinomycetota</taxon>
        <taxon>Actinomycetes</taxon>
        <taxon>Kitasatosporales</taxon>
        <taxon>Streptomycetaceae</taxon>
        <taxon>Streptomyces</taxon>
    </lineage>
</organism>
<dbReference type="EMBL" id="BAABIV010000021">
    <property type="protein sequence ID" value="GAA5000564.1"/>
    <property type="molecule type" value="Genomic_DNA"/>
</dbReference>
<proteinExistence type="predicted"/>
<evidence type="ECO:0000313" key="2">
    <source>
        <dbReference type="Proteomes" id="UP001500610"/>
    </source>
</evidence>
<accession>A0ABP9IK86</accession>
<protein>
    <submittedName>
        <fullName evidence="1">Uncharacterized protein</fullName>
    </submittedName>
</protein>
<dbReference type="Proteomes" id="UP001500610">
    <property type="component" value="Unassembled WGS sequence"/>
</dbReference>
<name>A0ABP9IK86_9ACTN</name>
<keyword evidence="2" id="KW-1185">Reference proteome</keyword>